<dbReference type="AlphaFoldDB" id="A0A850EE22"/>
<keyword evidence="2" id="KW-1185">Reference proteome</keyword>
<organism evidence="1 2">
    <name type="scientific">Paenibacillus agri</name>
    <dbReference type="NCBI Taxonomy" id="2744309"/>
    <lineage>
        <taxon>Bacteria</taxon>
        <taxon>Bacillati</taxon>
        <taxon>Bacillota</taxon>
        <taxon>Bacilli</taxon>
        <taxon>Bacillales</taxon>
        <taxon>Paenibacillaceae</taxon>
        <taxon>Paenibacillus</taxon>
    </lineage>
</organism>
<gene>
    <name evidence="1" type="ORF">HPT30_00860</name>
</gene>
<protein>
    <submittedName>
        <fullName evidence="1">Uncharacterized protein</fullName>
    </submittedName>
</protein>
<reference evidence="1" key="1">
    <citation type="submission" date="2020-06" db="EMBL/GenBank/DDBJ databases">
        <title>Paenibacillus sp. nov., isolated from soil.</title>
        <authorList>
            <person name="Seo Y.L."/>
        </authorList>
    </citation>
    <scope>NUCLEOTIDE SEQUENCE [LARGE SCALE GENOMIC DNA]</scope>
    <source>
        <strain evidence="1">JW14</strain>
    </source>
</reference>
<dbReference type="EMBL" id="JABWCS010000167">
    <property type="protein sequence ID" value="NUU58958.1"/>
    <property type="molecule type" value="Genomic_DNA"/>
</dbReference>
<sequence>MGSSGTGSFGDLKGSSESQMCLRSIKDDWLEEVARCDFFKNQGGVPSIMHSVHIHNNIVNGRIVVVSTSTDEIIGLLPSTYSYLLGCMKKGHQYMGTVVYSVNTPIPKVMVNIDAV</sequence>
<evidence type="ECO:0000313" key="1">
    <source>
        <dbReference type="EMBL" id="NUU58958.1"/>
    </source>
</evidence>
<dbReference type="Proteomes" id="UP000564806">
    <property type="component" value="Unassembled WGS sequence"/>
</dbReference>
<name>A0A850EE22_9BACL</name>
<dbReference type="RefSeq" id="WP_175369677.1">
    <property type="nucleotide sequence ID" value="NZ_JABWCS010000167.1"/>
</dbReference>
<proteinExistence type="predicted"/>
<accession>A0A850EE22</accession>
<evidence type="ECO:0000313" key="2">
    <source>
        <dbReference type="Proteomes" id="UP000564806"/>
    </source>
</evidence>
<comment type="caution">
    <text evidence="1">The sequence shown here is derived from an EMBL/GenBank/DDBJ whole genome shotgun (WGS) entry which is preliminary data.</text>
</comment>